<name>A0A975LBX6_9ACTN</name>
<keyword evidence="7" id="KW-1185">Reference proteome</keyword>
<dbReference type="Gene3D" id="3.40.50.1010">
    <property type="entry name" value="5'-nuclease"/>
    <property type="match status" value="1"/>
</dbReference>
<evidence type="ECO:0000259" key="5">
    <source>
        <dbReference type="SMART" id="SM00670"/>
    </source>
</evidence>
<keyword evidence="2" id="KW-0479">Metal-binding</keyword>
<dbReference type="GO" id="GO:0004518">
    <property type="term" value="F:nuclease activity"/>
    <property type="evidence" value="ECO:0007669"/>
    <property type="project" value="UniProtKB-KW"/>
</dbReference>
<protein>
    <recommendedName>
        <fullName evidence="5">PIN domain-containing protein</fullName>
    </recommendedName>
</protein>
<evidence type="ECO:0000313" key="7">
    <source>
        <dbReference type="Proteomes" id="UP000682416"/>
    </source>
</evidence>
<dbReference type="InterPro" id="IPR002716">
    <property type="entry name" value="PIN_dom"/>
</dbReference>
<dbReference type="EMBL" id="CP074402">
    <property type="protein sequence ID" value="QVJ02775.1"/>
    <property type="molecule type" value="Genomic_DNA"/>
</dbReference>
<dbReference type="InterPro" id="IPR029060">
    <property type="entry name" value="PIN-like_dom_sf"/>
</dbReference>
<proteinExistence type="predicted"/>
<evidence type="ECO:0000256" key="2">
    <source>
        <dbReference type="ARBA" id="ARBA00022723"/>
    </source>
</evidence>
<dbReference type="AlphaFoldDB" id="A0A975LBX6"/>
<dbReference type="KEGG" id="nec:KGD82_11130"/>
<evidence type="ECO:0000256" key="4">
    <source>
        <dbReference type="ARBA" id="ARBA00022842"/>
    </source>
</evidence>
<dbReference type="SMART" id="SM00670">
    <property type="entry name" value="PINc"/>
    <property type="match status" value="1"/>
</dbReference>
<gene>
    <name evidence="6" type="ORF">KGD82_11130</name>
</gene>
<keyword evidence="4" id="KW-0460">Magnesium</keyword>
<accession>A0A975LBX6</accession>
<feature type="domain" description="PIN" evidence="5">
    <location>
        <begin position="148"/>
        <end position="282"/>
    </location>
</feature>
<dbReference type="Pfam" id="PF13638">
    <property type="entry name" value="PIN_4"/>
    <property type="match status" value="1"/>
</dbReference>
<dbReference type="GO" id="GO:0016787">
    <property type="term" value="F:hydrolase activity"/>
    <property type="evidence" value="ECO:0007669"/>
    <property type="project" value="UniProtKB-KW"/>
</dbReference>
<keyword evidence="3" id="KW-0378">Hydrolase</keyword>
<evidence type="ECO:0000256" key="1">
    <source>
        <dbReference type="ARBA" id="ARBA00022722"/>
    </source>
</evidence>
<reference evidence="6" key="1">
    <citation type="submission" date="2021-05" db="EMBL/GenBank/DDBJ databases">
        <authorList>
            <person name="Kaiqin L."/>
            <person name="Jian G."/>
        </authorList>
    </citation>
    <scope>NUCLEOTIDE SEQUENCE</scope>
    <source>
        <strain evidence="6">HDS5</strain>
    </source>
</reference>
<keyword evidence="1" id="KW-0540">Nuclease</keyword>
<organism evidence="6 7">
    <name type="scientific">Nocardiopsis eucommiae</name>
    <dbReference type="NCBI Taxonomy" id="2831970"/>
    <lineage>
        <taxon>Bacteria</taxon>
        <taxon>Bacillati</taxon>
        <taxon>Actinomycetota</taxon>
        <taxon>Actinomycetes</taxon>
        <taxon>Streptosporangiales</taxon>
        <taxon>Nocardiopsidaceae</taxon>
        <taxon>Nocardiopsis</taxon>
    </lineage>
</organism>
<dbReference type="Proteomes" id="UP000682416">
    <property type="component" value="Chromosome"/>
</dbReference>
<sequence length="295" mass="33102">MAKQERPPTYLEQLLLELSEIHESYRQLLDESNIENVYPSWLHDSSVFMVAAEWGWGPSSPELEGQRMALLREIRDWGPRFALLYPHPTPSVSEILKNGMEHLEGWLMRPEDDYSVPSTLSQAHGELDATIKKLCGLAELLSADEHAVRLVVDTNTLIDNPDLTVHTTTLGKRYQVHLLPVVLRELDDHKRGGRNQDLRDAAKRADRRLKGLRNNGDVRQGVTVASQVSCVFEHIEPRAEGLPSWLDLDVPDDRFVASALRLQSDHPGSALYVATGDINLQTKLAAVGLPCVEMP</sequence>
<dbReference type="GO" id="GO:0046872">
    <property type="term" value="F:metal ion binding"/>
    <property type="evidence" value="ECO:0007669"/>
    <property type="project" value="UniProtKB-KW"/>
</dbReference>
<evidence type="ECO:0000313" key="6">
    <source>
        <dbReference type="EMBL" id="QVJ02775.1"/>
    </source>
</evidence>
<evidence type="ECO:0000256" key="3">
    <source>
        <dbReference type="ARBA" id="ARBA00022801"/>
    </source>
</evidence>
<dbReference type="SUPFAM" id="SSF88723">
    <property type="entry name" value="PIN domain-like"/>
    <property type="match status" value="1"/>
</dbReference>